<feature type="domain" description="Peptidase S33 tripeptidyl aminopeptidase-like C-terminal" evidence="6">
    <location>
        <begin position="445"/>
        <end position="546"/>
    </location>
</feature>
<keyword evidence="5" id="KW-0812">Transmembrane</keyword>
<dbReference type="InterPro" id="IPR013595">
    <property type="entry name" value="Pept_S33_TAP-like_C"/>
</dbReference>
<dbReference type="InterPro" id="IPR029058">
    <property type="entry name" value="AB_hydrolase_fold"/>
</dbReference>
<evidence type="ECO:0000259" key="6">
    <source>
        <dbReference type="Pfam" id="PF08386"/>
    </source>
</evidence>
<evidence type="ECO:0000256" key="5">
    <source>
        <dbReference type="SAM" id="Phobius"/>
    </source>
</evidence>
<keyword evidence="8" id="KW-1185">Reference proteome</keyword>
<dbReference type="Pfam" id="PF08386">
    <property type="entry name" value="Abhydrolase_4"/>
    <property type="match status" value="1"/>
</dbReference>
<name>A0A3N0GR72_9ACTN</name>
<evidence type="ECO:0000256" key="1">
    <source>
        <dbReference type="ARBA" id="ARBA00010088"/>
    </source>
</evidence>
<keyword evidence="5" id="KW-0472">Membrane</keyword>
<dbReference type="PANTHER" id="PTHR43248:SF29">
    <property type="entry name" value="TRIPEPTIDYL AMINOPEPTIDASE"/>
    <property type="match status" value="1"/>
</dbReference>
<proteinExistence type="inferred from homology"/>
<keyword evidence="5" id="KW-1133">Transmembrane helix</keyword>
<keyword evidence="2" id="KW-0732">Signal</keyword>
<accession>A0A3N0GR72</accession>
<evidence type="ECO:0000313" key="8">
    <source>
        <dbReference type="Proteomes" id="UP000279994"/>
    </source>
</evidence>
<feature type="transmembrane region" description="Helical" evidence="5">
    <location>
        <begin position="25"/>
        <end position="46"/>
    </location>
</feature>
<gene>
    <name evidence="7" type="ORF">EFL26_10590</name>
</gene>
<dbReference type="Gene3D" id="3.40.50.1820">
    <property type="entry name" value="alpha/beta hydrolase"/>
    <property type="match status" value="1"/>
</dbReference>
<dbReference type="AlphaFoldDB" id="A0A3N0GR72"/>
<reference evidence="7 8" key="1">
    <citation type="submission" date="2018-11" db="EMBL/GenBank/DDBJ databases">
        <authorList>
            <person name="Li F."/>
        </authorList>
    </citation>
    <scope>NUCLEOTIDE SEQUENCE [LARGE SCALE GENOMIC DNA]</scope>
    <source>
        <strain evidence="7 8">Gsoil 818</strain>
    </source>
</reference>
<dbReference type="GO" id="GO:0016787">
    <property type="term" value="F:hydrolase activity"/>
    <property type="evidence" value="ECO:0007669"/>
    <property type="project" value="UniProtKB-KW"/>
</dbReference>
<dbReference type="OrthoDB" id="3930934at2"/>
<dbReference type="Proteomes" id="UP000279994">
    <property type="component" value="Unassembled WGS sequence"/>
</dbReference>
<dbReference type="EMBL" id="RJSF01000038">
    <property type="protein sequence ID" value="RNM14696.1"/>
    <property type="molecule type" value="Genomic_DNA"/>
</dbReference>
<organism evidence="7 8">
    <name type="scientific">Nocardioides pocheonensis</name>
    <dbReference type="NCBI Taxonomy" id="661485"/>
    <lineage>
        <taxon>Bacteria</taxon>
        <taxon>Bacillati</taxon>
        <taxon>Actinomycetota</taxon>
        <taxon>Actinomycetes</taxon>
        <taxon>Propionibacteriales</taxon>
        <taxon>Nocardioidaceae</taxon>
        <taxon>Nocardioides</taxon>
    </lineage>
</organism>
<evidence type="ECO:0000256" key="2">
    <source>
        <dbReference type="ARBA" id="ARBA00022729"/>
    </source>
</evidence>
<feature type="compositionally biased region" description="Low complexity" evidence="4">
    <location>
        <begin position="56"/>
        <end position="84"/>
    </location>
</feature>
<dbReference type="RefSeq" id="WP_123222863.1">
    <property type="nucleotide sequence ID" value="NZ_RJSF01000038.1"/>
</dbReference>
<feature type="region of interest" description="Disordered" evidence="4">
    <location>
        <begin position="49"/>
        <end position="84"/>
    </location>
</feature>
<evidence type="ECO:0000256" key="4">
    <source>
        <dbReference type="SAM" id="MobiDB-lite"/>
    </source>
</evidence>
<sequence length="546" mass="57165">MSFTPEPPDGPSLPAAGGPSRRNPVLVGVLVGVLVFVVAAGGFVGWKAASGQDDGPTTAPTPSADASSPSTSASPTAPQPSTDPSLASFYHQKLAWHACGRDQCALLSVPLDYANPDAKTIRLAVLKVPASSKSARVGALVVNPGGPGGSGVSYAAAGSLQFGTALSRAFDIVGFDPRGVGQSEPVKCLDTKQLDAVVAFDPDPDTAAERTEMDSLIHGFGEGCLQHSGDLARHMSTQEAARDMDILRAALGEPKLDYLGASYGTFLGATYADLFPTHVGRFVLDGAIDPALTNEQLSLQQAHGFETALRAYVGDCVDQGRCFLGNTVDAGVARIQAFLAQVEKKPLPTGDSRQLTEGLAMLGIWMPLYIKDYWGQLSSALQQAIGSGNGSQLLGLADLYTSRGPSGYTDNSMEALYAVNCLDHDDYIQTADVPSHFAQFQQASPTFGRAFAFGLSTCSQWPVQSGQHTVALHAAGAPPIVVIGTTRDPATPLAWAQALSRELQSGRLITRDGDGHTGFQRGNGCVDDAVETWLIQGKVPKADLHC</sequence>
<evidence type="ECO:0000313" key="7">
    <source>
        <dbReference type="EMBL" id="RNM14696.1"/>
    </source>
</evidence>
<comment type="similarity">
    <text evidence="1">Belongs to the peptidase S33 family.</text>
</comment>
<comment type="caution">
    <text evidence="7">The sequence shown here is derived from an EMBL/GenBank/DDBJ whole genome shotgun (WGS) entry which is preliminary data.</text>
</comment>
<dbReference type="PANTHER" id="PTHR43248">
    <property type="entry name" value="2-SUCCINYL-6-HYDROXY-2,4-CYCLOHEXADIENE-1-CARBOXYLATE SYNTHASE"/>
    <property type="match status" value="1"/>
</dbReference>
<dbReference type="SUPFAM" id="SSF53474">
    <property type="entry name" value="alpha/beta-Hydrolases"/>
    <property type="match status" value="1"/>
</dbReference>
<protein>
    <submittedName>
        <fullName evidence="7">Alpha/beta hydrolase</fullName>
    </submittedName>
</protein>
<dbReference type="InterPro" id="IPR051601">
    <property type="entry name" value="Serine_prot/Carboxylest_S33"/>
</dbReference>
<keyword evidence="3 7" id="KW-0378">Hydrolase</keyword>
<evidence type="ECO:0000256" key="3">
    <source>
        <dbReference type="ARBA" id="ARBA00022801"/>
    </source>
</evidence>